<dbReference type="Proteomes" id="UP001328107">
    <property type="component" value="Unassembled WGS sequence"/>
</dbReference>
<sequence>AVETVGAVLAAAVIRALGVHAIGLIGAGWPTRNSHHTLVDILITVGAGRSGAAFACKRVEAVDTLRATYGIDTSIRVSDVVRTEVAFTVIRI</sequence>
<keyword evidence="2" id="KW-1185">Reference proteome</keyword>
<feature type="non-terminal residue" evidence="1">
    <location>
        <position position="1"/>
    </location>
</feature>
<evidence type="ECO:0000313" key="1">
    <source>
        <dbReference type="EMBL" id="GMR43485.1"/>
    </source>
</evidence>
<dbReference type="EMBL" id="BTRK01000003">
    <property type="protein sequence ID" value="GMR43485.1"/>
    <property type="molecule type" value="Genomic_DNA"/>
</dbReference>
<accession>A0AAN4ZUC4</accession>
<protein>
    <submittedName>
        <fullName evidence="1">Uncharacterized protein</fullName>
    </submittedName>
</protein>
<organism evidence="1 2">
    <name type="scientific">Pristionchus mayeri</name>
    <dbReference type="NCBI Taxonomy" id="1317129"/>
    <lineage>
        <taxon>Eukaryota</taxon>
        <taxon>Metazoa</taxon>
        <taxon>Ecdysozoa</taxon>
        <taxon>Nematoda</taxon>
        <taxon>Chromadorea</taxon>
        <taxon>Rhabditida</taxon>
        <taxon>Rhabditina</taxon>
        <taxon>Diplogasteromorpha</taxon>
        <taxon>Diplogasteroidea</taxon>
        <taxon>Neodiplogasteridae</taxon>
        <taxon>Pristionchus</taxon>
    </lineage>
</organism>
<gene>
    <name evidence="1" type="ORF">PMAYCL1PPCAC_13680</name>
</gene>
<proteinExistence type="predicted"/>
<feature type="non-terminal residue" evidence="1">
    <location>
        <position position="92"/>
    </location>
</feature>
<evidence type="ECO:0000313" key="2">
    <source>
        <dbReference type="Proteomes" id="UP001328107"/>
    </source>
</evidence>
<dbReference type="AlphaFoldDB" id="A0AAN4ZUC4"/>
<comment type="caution">
    <text evidence="1">The sequence shown here is derived from an EMBL/GenBank/DDBJ whole genome shotgun (WGS) entry which is preliminary data.</text>
</comment>
<reference evidence="2" key="1">
    <citation type="submission" date="2022-10" db="EMBL/GenBank/DDBJ databases">
        <title>Genome assembly of Pristionchus species.</title>
        <authorList>
            <person name="Yoshida K."/>
            <person name="Sommer R.J."/>
        </authorList>
    </citation>
    <scope>NUCLEOTIDE SEQUENCE [LARGE SCALE GENOMIC DNA]</scope>
    <source>
        <strain evidence="2">RS5460</strain>
    </source>
</reference>
<name>A0AAN4ZUC4_9BILA</name>